<reference evidence="2" key="1">
    <citation type="submission" date="2023-03" db="EMBL/GenBank/DDBJ databases">
        <title>Massive genome expansion in bonnet fungi (Mycena s.s.) driven by repeated elements and novel gene families across ecological guilds.</title>
        <authorList>
            <consortium name="Lawrence Berkeley National Laboratory"/>
            <person name="Harder C.B."/>
            <person name="Miyauchi S."/>
            <person name="Viragh M."/>
            <person name="Kuo A."/>
            <person name="Thoen E."/>
            <person name="Andreopoulos B."/>
            <person name="Lu D."/>
            <person name="Skrede I."/>
            <person name="Drula E."/>
            <person name="Henrissat B."/>
            <person name="Morin E."/>
            <person name="Kohler A."/>
            <person name="Barry K."/>
            <person name="LaButti K."/>
            <person name="Morin E."/>
            <person name="Salamov A."/>
            <person name="Lipzen A."/>
            <person name="Mereny Z."/>
            <person name="Hegedus B."/>
            <person name="Baldrian P."/>
            <person name="Stursova M."/>
            <person name="Weitz H."/>
            <person name="Taylor A."/>
            <person name="Grigoriev I.V."/>
            <person name="Nagy L.G."/>
            <person name="Martin F."/>
            <person name="Kauserud H."/>
        </authorList>
    </citation>
    <scope>NUCLEOTIDE SEQUENCE</scope>
    <source>
        <strain evidence="2">CBHHK002</strain>
    </source>
</reference>
<feature type="signal peptide" evidence="1">
    <location>
        <begin position="1"/>
        <end position="18"/>
    </location>
</feature>
<proteinExistence type="predicted"/>
<dbReference type="AlphaFoldDB" id="A0AAD7F599"/>
<gene>
    <name evidence="2" type="ORF">DFH08DRAFT_835570</name>
</gene>
<comment type="caution">
    <text evidence="2">The sequence shown here is derived from an EMBL/GenBank/DDBJ whole genome shotgun (WGS) entry which is preliminary data.</text>
</comment>
<evidence type="ECO:0008006" key="4">
    <source>
        <dbReference type="Google" id="ProtNLM"/>
    </source>
</evidence>
<dbReference type="Proteomes" id="UP001218218">
    <property type="component" value="Unassembled WGS sequence"/>
</dbReference>
<accession>A0AAD7F599</accession>
<organism evidence="2 3">
    <name type="scientific">Mycena albidolilacea</name>
    <dbReference type="NCBI Taxonomy" id="1033008"/>
    <lineage>
        <taxon>Eukaryota</taxon>
        <taxon>Fungi</taxon>
        <taxon>Dikarya</taxon>
        <taxon>Basidiomycota</taxon>
        <taxon>Agaricomycotina</taxon>
        <taxon>Agaricomycetes</taxon>
        <taxon>Agaricomycetidae</taxon>
        <taxon>Agaricales</taxon>
        <taxon>Marasmiineae</taxon>
        <taxon>Mycenaceae</taxon>
        <taxon>Mycena</taxon>
    </lineage>
</organism>
<evidence type="ECO:0000313" key="3">
    <source>
        <dbReference type="Proteomes" id="UP001218218"/>
    </source>
</evidence>
<name>A0AAD7F599_9AGAR</name>
<evidence type="ECO:0000256" key="1">
    <source>
        <dbReference type="SAM" id="SignalP"/>
    </source>
</evidence>
<keyword evidence="1" id="KW-0732">Signal</keyword>
<dbReference type="EMBL" id="JARIHO010000002">
    <property type="protein sequence ID" value="KAJ7366816.1"/>
    <property type="molecule type" value="Genomic_DNA"/>
</dbReference>
<sequence length="81" mass="9123">MASYCFSILSCLVSVSLRLDHTCVTEKVKTRTKMTFRRSWNRFVGRIHTGWMALVALLPTEDVSSRDTRIGSAGISAKDQK</sequence>
<evidence type="ECO:0000313" key="2">
    <source>
        <dbReference type="EMBL" id="KAJ7366816.1"/>
    </source>
</evidence>
<keyword evidence="3" id="KW-1185">Reference proteome</keyword>
<protein>
    <recommendedName>
        <fullName evidence="4">Secreted protein</fullName>
    </recommendedName>
</protein>
<feature type="chain" id="PRO_5042130801" description="Secreted protein" evidence="1">
    <location>
        <begin position="19"/>
        <end position="81"/>
    </location>
</feature>